<dbReference type="PROSITE" id="PS51257">
    <property type="entry name" value="PROKAR_LIPOPROTEIN"/>
    <property type="match status" value="1"/>
</dbReference>
<keyword evidence="1" id="KW-0812">Transmembrane</keyword>
<keyword evidence="1" id="KW-1133">Transmembrane helix</keyword>
<evidence type="ECO:0000313" key="2">
    <source>
        <dbReference type="EMBL" id="WEK45215.1"/>
    </source>
</evidence>
<protein>
    <submittedName>
        <fullName evidence="2">Uncharacterized protein</fullName>
    </submittedName>
</protein>
<proteinExistence type="predicted"/>
<reference evidence="2" key="1">
    <citation type="submission" date="2023-03" db="EMBL/GenBank/DDBJ databases">
        <title>Andean soil-derived lignocellulolytic bacterial consortium as a source of novel taxa and putative plastic-active enzymes.</title>
        <authorList>
            <person name="Diaz-Garcia L."/>
            <person name="Chuvochina M."/>
            <person name="Feuerriegel G."/>
            <person name="Bunk B."/>
            <person name="Sproer C."/>
            <person name="Streit W.R."/>
            <person name="Rodriguez L.M."/>
            <person name="Overmann J."/>
            <person name="Jimenez D.J."/>
        </authorList>
    </citation>
    <scope>NUCLEOTIDE SEQUENCE</scope>
    <source>
        <strain evidence="2">MAG 26</strain>
    </source>
</reference>
<dbReference type="AlphaFoldDB" id="A0AAJ5X327"/>
<keyword evidence="1" id="KW-0472">Membrane</keyword>
<dbReference type="EMBL" id="CP119316">
    <property type="protein sequence ID" value="WEK45215.1"/>
    <property type="molecule type" value="Genomic_DNA"/>
</dbReference>
<accession>A0AAJ5X327</accession>
<sequence>MKRLAAWPGAIVASTNLLVACAWVFGGMVGVLYAAPLSIAGLAALGFGLWKKREPLLLLGAPLLVFPLGIWGMLLNQCARGNCL</sequence>
<gene>
    <name evidence="2" type="ORF">P0Y56_09215</name>
</gene>
<dbReference type="KEGG" id="acob:P0Y56_09215"/>
<evidence type="ECO:0000256" key="1">
    <source>
        <dbReference type="SAM" id="Phobius"/>
    </source>
</evidence>
<feature type="transmembrane region" description="Helical" evidence="1">
    <location>
        <begin position="30"/>
        <end position="49"/>
    </location>
</feature>
<feature type="transmembrane region" description="Helical" evidence="1">
    <location>
        <begin position="56"/>
        <end position="74"/>
    </location>
</feature>
<dbReference type="Proteomes" id="UP001218362">
    <property type="component" value="Chromosome"/>
</dbReference>
<name>A0AAJ5X327_9SPHN</name>
<organism evidence="2 3">
    <name type="scientific">Candidatus Andeanibacterium colombiense</name>
    <dbReference type="NCBI Taxonomy" id="3121345"/>
    <lineage>
        <taxon>Bacteria</taxon>
        <taxon>Pseudomonadati</taxon>
        <taxon>Pseudomonadota</taxon>
        <taxon>Alphaproteobacteria</taxon>
        <taxon>Sphingomonadales</taxon>
        <taxon>Sphingomonadaceae</taxon>
        <taxon>Candidatus Andeanibacterium</taxon>
    </lineage>
</organism>
<evidence type="ECO:0000313" key="3">
    <source>
        <dbReference type="Proteomes" id="UP001218362"/>
    </source>
</evidence>